<keyword evidence="3" id="KW-1185">Reference proteome</keyword>
<dbReference type="EMBL" id="MPUH01000030">
    <property type="protein sequence ID" value="OMJ94203.1"/>
    <property type="molecule type" value="Genomic_DNA"/>
</dbReference>
<dbReference type="AlphaFoldDB" id="A0A1R2CYZ6"/>
<dbReference type="Proteomes" id="UP000187209">
    <property type="component" value="Unassembled WGS sequence"/>
</dbReference>
<protein>
    <submittedName>
        <fullName evidence="2">Uncharacterized protein</fullName>
    </submittedName>
</protein>
<sequence>MNMKEDKPFLTRQITEIDSTIPQADTINTLFGQISNCISDLDVNVGRVLQKHEADFLNVYKGHMYNIQKEMRLLKEKVSDDELKRKRDEELKTLEKERDWFRNEALRLDKICKEYKRNLEIWKNKAQILEEDRKFMEHQILQVKKQNLHLKEGMESQRELNFSGEKSWIRPDEMSRASVPKLALEEKPSSQYFSTIKHLQNQIDIQKKSIHMQKAVHANYFLEKGQLEDFFIDCIEEVKKDIEKRKNSSRLSSATTAKSLGKTVQDVSLNDFTSVDKRKVIEMIACKDEVLRSLKDLIFPKNYESKTRPNTGRSYGLTHVFSTPGFGESRNVIRPSTAPKGWAKS</sequence>
<gene>
    <name evidence="2" type="ORF">SteCoe_2688</name>
</gene>
<feature type="coiled-coil region" evidence="1">
    <location>
        <begin position="112"/>
        <end position="146"/>
    </location>
</feature>
<evidence type="ECO:0000313" key="3">
    <source>
        <dbReference type="Proteomes" id="UP000187209"/>
    </source>
</evidence>
<proteinExistence type="predicted"/>
<dbReference type="PANTHER" id="PTHR40515:SF1">
    <property type="entry name" value="CILIA- AND FLAGELLA-ASSOCIATED PROTEIN 157"/>
    <property type="match status" value="1"/>
</dbReference>
<name>A0A1R2CYZ6_9CILI</name>
<evidence type="ECO:0000256" key="1">
    <source>
        <dbReference type="SAM" id="Coils"/>
    </source>
</evidence>
<dbReference type="OrthoDB" id="306208at2759"/>
<accession>A0A1R2CYZ6</accession>
<reference evidence="2 3" key="1">
    <citation type="submission" date="2016-11" db="EMBL/GenBank/DDBJ databases">
        <title>The macronuclear genome of Stentor coeruleus: a giant cell with tiny introns.</title>
        <authorList>
            <person name="Slabodnick M."/>
            <person name="Ruby J.G."/>
            <person name="Reiff S.B."/>
            <person name="Swart E.C."/>
            <person name="Gosai S."/>
            <person name="Prabakaran S."/>
            <person name="Witkowska E."/>
            <person name="Larue G.E."/>
            <person name="Fisher S."/>
            <person name="Freeman R.M."/>
            <person name="Gunawardena J."/>
            <person name="Chu W."/>
            <person name="Stover N.A."/>
            <person name="Gregory B.D."/>
            <person name="Nowacki M."/>
            <person name="Derisi J."/>
            <person name="Roy S.W."/>
            <person name="Marshall W.F."/>
            <person name="Sood P."/>
        </authorList>
    </citation>
    <scope>NUCLEOTIDE SEQUENCE [LARGE SCALE GENOMIC DNA]</scope>
    <source>
        <strain evidence="2">WM001</strain>
    </source>
</reference>
<dbReference type="PANTHER" id="PTHR40515">
    <property type="entry name" value="CILIA- AND FLAGELLA-ASSOCIATED PROTEIN 157"/>
    <property type="match status" value="1"/>
</dbReference>
<comment type="caution">
    <text evidence="2">The sequence shown here is derived from an EMBL/GenBank/DDBJ whole genome shotgun (WGS) entry which is preliminary data.</text>
</comment>
<keyword evidence="1" id="KW-0175">Coiled coil</keyword>
<evidence type="ECO:0000313" key="2">
    <source>
        <dbReference type="EMBL" id="OMJ94203.1"/>
    </source>
</evidence>
<organism evidence="2 3">
    <name type="scientific">Stentor coeruleus</name>
    <dbReference type="NCBI Taxonomy" id="5963"/>
    <lineage>
        <taxon>Eukaryota</taxon>
        <taxon>Sar</taxon>
        <taxon>Alveolata</taxon>
        <taxon>Ciliophora</taxon>
        <taxon>Postciliodesmatophora</taxon>
        <taxon>Heterotrichea</taxon>
        <taxon>Heterotrichida</taxon>
        <taxon>Stentoridae</taxon>
        <taxon>Stentor</taxon>
    </lineage>
</organism>